<reference evidence="2 3" key="1">
    <citation type="journal article" date="2019" name="Commun. Biol.">
        <title>The bagworm genome reveals a unique fibroin gene that provides high tensile strength.</title>
        <authorList>
            <person name="Kono N."/>
            <person name="Nakamura H."/>
            <person name="Ohtoshi R."/>
            <person name="Tomita M."/>
            <person name="Numata K."/>
            <person name="Arakawa K."/>
        </authorList>
    </citation>
    <scope>NUCLEOTIDE SEQUENCE [LARGE SCALE GENOMIC DNA]</scope>
</reference>
<feature type="compositionally biased region" description="Low complexity" evidence="1">
    <location>
        <begin position="164"/>
        <end position="175"/>
    </location>
</feature>
<protein>
    <submittedName>
        <fullName evidence="2">Uncharacterized protein</fullName>
    </submittedName>
</protein>
<name>A0A4C1UBV5_EUMVA</name>
<evidence type="ECO:0000313" key="3">
    <source>
        <dbReference type="Proteomes" id="UP000299102"/>
    </source>
</evidence>
<dbReference type="AlphaFoldDB" id="A0A4C1UBV5"/>
<feature type="compositionally biased region" description="Low complexity" evidence="1">
    <location>
        <begin position="139"/>
        <end position="152"/>
    </location>
</feature>
<gene>
    <name evidence="2" type="ORF">EVAR_86194_1</name>
</gene>
<evidence type="ECO:0000313" key="2">
    <source>
        <dbReference type="EMBL" id="GBP23819.1"/>
    </source>
</evidence>
<evidence type="ECO:0000256" key="1">
    <source>
        <dbReference type="SAM" id="MobiDB-lite"/>
    </source>
</evidence>
<dbReference type="Proteomes" id="UP000299102">
    <property type="component" value="Unassembled WGS sequence"/>
</dbReference>
<feature type="compositionally biased region" description="Basic and acidic residues" evidence="1">
    <location>
        <begin position="105"/>
        <end position="116"/>
    </location>
</feature>
<keyword evidence="3" id="KW-1185">Reference proteome</keyword>
<dbReference type="EMBL" id="BGZK01000154">
    <property type="protein sequence ID" value="GBP23819.1"/>
    <property type="molecule type" value="Genomic_DNA"/>
</dbReference>
<proteinExistence type="predicted"/>
<sequence length="191" mass="20159">MFKAHRSSQCARVEVPPSSCVRRATGAGPSIDPTLVGGIECGLASTNDAHADFAVTLSHPPSCEISFISGTVFVCLRLSVCAREILPKRSRDRERWKSGSSLDSHPPDRRRPDLDLKTGIPADADARIRDLFAAAPAATGSVRTRRGSSGASARRRPPADEEYAPALGGPDAAGGTRTPLTRTPWAIGAFG</sequence>
<organism evidence="2 3">
    <name type="scientific">Eumeta variegata</name>
    <name type="common">Bagworm moth</name>
    <name type="synonym">Eumeta japonica</name>
    <dbReference type="NCBI Taxonomy" id="151549"/>
    <lineage>
        <taxon>Eukaryota</taxon>
        <taxon>Metazoa</taxon>
        <taxon>Ecdysozoa</taxon>
        <taxon>Arthropoda</taxon>
        <taxon>Hexapoda</taxon>
        <taxon>Insecta</taxon>
        <taxon>Pterygota</taxon>
        <taxon>Neoptera</taxon>
        <taxon>Endopterygota</taxon>
        <taxon>Lepidoptera</taxon>
        <taxon>Glossata</taxon>
        <taxon>Ditrysia</taxon>
        <taxon>Tineoidea</taxon>
        <taxon>Psychidae</taxon>
        <taxon>Oiketicinae</taxon>
        <taxon>Eumeta</taxon>
    </lineage>
</organism>
<accession>A0A4C1UBV5</accession>
<comment type="caution">
    <text evidence="2">The sequence shown here is derived from an EMBL/GenBank/DDBJ whole genome shotgun (WGS) entry which is preliminary data.</text>
</comment>
<feature type="region of interest" description="Disordered" evidence="1">
    <location>
        <begin position="139"/>
        <end position="191"/>
    </location>
</feature>
<feature type="region of interest" description="Disordered" evidence="1">
    <location>
        <begin position="92"/>
        <end position="118"/>
    </location>
</feature>